<evidence type="ECO:0000313" key="3">
    <source>
        <dbReference type="Proteomes" id="UP001501183"/>
    </source>
</evidence>
<feature type="transmembrane region" description="Helical" evidence="1">
    <location>
        <begin position="40"/>
        <end position="58"/>
    </location>
</feature>
<protein>
    <recommendedName>
        <fullName evidence="4">MFS transporter</fullName>
    </recommendedName>
</protein>
<keyword evidence="1" id="KW-0812">Transmembrane</keyword>
<evidence type="ECO:0008006" key="4">
    <source>
        <dbReference type="Google" id="ProtNLM"/>
    </source>
</evidence>
<evidence type="ECO:0000256" key="1">
    <source>
        <dbReference type="SAM" id="Phobius"/>
    </source>
</evidence>
<reference evidence="3" key="1">
    <citation type="journal article" date="2019" name="Int. J. Syst. Evol. Microbiol.">
        <title>The Global Catalogue of Microorganisms (GCM) 10K type strain sequencing project: providing services to taxonomists for standard genome sequencing and annotation.</title>
        <authorList>
            <consortium name="The Broad Institute Genomics Platform"/>
            <consortium name="The Broad Institute Genome Sequencing Center for Infectious Disease"/>
            <person name="Wu L."/>
            <person name="Ma J."/>
        </authorList>
    </citation>
    <scope>NUCLEOTIDE SEQUENCE [LARGE SCALE GENOMIC DNA]</scope>
    <source>
        <strain evidence="3">JCM 32206</strain>
    </source>
</reference>
<sequence length="89" mass="9134">MSSRDFTLGRMLTEGSNTLLGVTISSIPFGLGRDMDGRQLALCLGLIGLALPLIAYVLSAGQVSGSVVSLALAAMSLNLLAIGVTRRVA</sequence>
<dbReference type="RefSeq" id="WP_345346910.1">
    <property type="nucleotide sequence ID" value="NZ_BAABFB010000050.1"/>
</dbReference>
<gene>
    <name evidence="2" type="ORF">GCM10023094_32150</name>
</gene>
<comment type="caution">
    <text evidence="2">The sequence shown here is derived from an EMBL/GenBank/DDBJ whole genome shotgun (WGS) entry which is preliminary data.</text>
</comment>
<evidence type="ECO:0000313" key="2">
    <source>
        <dbReference type="EMBL" id="GAA4482364.1"/>
    </source>
</evidence>
<keyword evidence="3" id="KW-1185">Reference proteome</keyword>
<dbReference type="EMBL" id="BAABFB010000050">
    <property type="protein sequence ID" value="GAA4482364.1"/>
    <property type="molecule type" value="Genomic_DNA"/>
</dbReference>
<keyword evidence="1" id="KW-0472">Membrane</keyword>
<feature type="transmembrane region" description="Helical" evidence="1">
    <location>
        <begin position="64"/>
        <end position="84"/>
    </location>
</feature>
<name>A0ABP8P6R8_9NOCA</name>
<proteinExistence type="predicted"/>
<organism evidence="2 3">
    <name type="scientific">Rhodococcus olei</name>
    <dbReference type="NCBI Taxonomy" id="2161675"/>
    <lineage>
        <taxon>Bacteria</taxon>
        <taxon>Bacillati</taxon>
        <taxon>Actinomycetota</taxon>
        <taxon>Actinomycetes</taxon>
        <taxon>Mycobacteriales</taxon>
        <taxon>Nocardiaceae</taxon>
        <taxon>Rhodococcus</taxon>
    </lineage>
</organism>
<accession>A0ABP8P6R8</accession>
<dbReference type="Proteomes" id="UP001501183">
    <property type="component" value="Unassembled WGS sequence"/>
</dbReference>
<keyword evidence="1" id="KW-1133">Transmembrane helix</keyword>